<keyword evidence="3" id="KW-1185">Reference proteome</keyword>
<gene>
    <name evidence="2" type="ORF">EOE65_10745</name>
</gene>
<feature type="domain" description="Cds6 C-terminal" evidence="1">
    <location>
        <begin position="234"/>
        <end position="336"/>
    </location>
</feature>
<name>A0A437Q8F3_9GAMM</name>
<evidence type="ECO:0000259" key="1">
    <source>
        <dbReference type="Pfam" id="PF24125"/>
    </source>
</evidence>
<dbReference type="EMBL" id="SACQ01000004">
    <property type="protein sequence ID" value="RVU30777.1"/>
    <property type="molecule type" value="Genomic_DNA"/>
</dbReference>
<protein>
    <recommendedName>
        <fullName evidence="1">Cds6 C-terminal domain-containing protein</fullName>
    </recommendedName>
</protein>
<sequence>MSSRHTSLFFHAEQPNLKTNALAANDAAFLQRVLPEYGVALVPSARIAGLESVLEGHALTIMRPDAQQGLVSAMFEQLGLPNVAPEYRAFYLNRWAEAGGDAWLILRLADCNTAELAELLSLSPLNADCQFALKVILEGELVQLADPQFTELRQRVVQLERPVSTPPRPRPLAYRLAAGAIPLLTAAGLYGYLAVPEEPKQPIENAIVKSASISHQPVAREDAPVANIPTAALTRLVTDWSRAWQQRDIEAYFGFYLPAYSAYQHMSATQWRNWRTERLLSPEWIRIELGPLTFSKTEGGYRAEFWQLYRSPNYQDNTHKALLILPVGERFFIMDELNLDVRPVGNEAS</sequence>
<reference evidence="2 3" key="1">
    <citation type="submission" date="2019-01" db="EMBL/GenBank/DDBJ databases">
        <authorList>
            <person name="Chen W.-M."/>
        </authorList>
    </citation>
    <scope>NUCLEOTIDE SEQUENCE [LARGE SCALE GENOMIC DNA]</scope>
    <source>
        <strain evidence="2 3">HPM-16</strain>
    </source>
</reference>
<comment type="caution">
    <text evidence="2">The sequence shown here is derived from an EMBL/GenBank/DDBJ whole genome shotgun (WGS) entry which is preliminary data.</text>
</comment>
<proteinExistence type="predicted"/>
<evidence type="ECO:0000313" key="2">
    <source>
        <dbReference type="EMBL" id="RVU30777.1"/>
    </source>
</evidence>
<dbReference type="AlphaFoldDB" id="A0A437Q8F3"/>
<accession>A0A437Q8F3</accession>
<dbReference type="RefSeq" id="WP_127694313.1">
    <property type="nucleotide sequence ID" value="NZ_SACQ01000004.1"/>
</dbReference>
<dbReference type="InterPro" id="IPR056203">
    <property type="entry name" value="Cds6_C"/>
</dbReference>
<dbReference type="Pfam" id="PF24125">
    <property type="entry name" value="Cds6_C"/>
    <property type="match status" value="1"/>
</dbReference>
<evidence type="ECO:0000313" key="3">
    <source>
        <dbReference type="Proteomes" id="UP000282818"/>
    </source>
</evidence>
<dbReference type="Proteomes" id="UP000282818">
    <property type="component" value="Unassembled WGS sequence"/>
</dbReference>
<dbReference type="InterPro" id="IPR032710">
    <property type="entry name" value="NTF2-like_dom_sf"/>
</dbReference>
<organism evidence="2 3">
    <name type="scientific">Neptunomonas marina</name>
    <dbReference type="NCBI Taxonomy" id="1815562"/>
    <lineage>
        <taxon>Bacteria</taxon>
        <taxon>Pseudomonadati</taxon>
        <taxon>Pseudomonadota</taxon>
        <taxon>Gammaproteobacteria</taxon>
        <taxon>Oceanospirillales</taxon>
        <taxon>Oceanospirillaceae</taxon>
        <taxon>Neptunomonas</taxon>
    </lineage>
</organism>
<dbReference type="SUPFAM" id="SSF54427">
    <property type="entry name" value="NTF2-like"/>
    <property type="match status" value="1"/>
</dbReference>